<dbReference type="VEuPathDB" id="VectorBase:CPIJ015752"/>
<dbReference type="InParanoid" id="B0X9B5"/>
<evidence type="ECO:0000313" key="2">
    <source>
        <dbReference type="EMBL" id="EDS43047.1"/>
    </source>
</evidence>
<feature type="region of interest" description="Disordered" evidence="1">
    <location>
        <begin position="140"/>
        <end position="262"/>
    </location>
</feature>
<feature type="region of interest" description="Disordered" evidence="1">
    <location>
        <begin position="1"/>
        <end position="47"/>
    </location>
</feature>
<evidence type="ECO:0000313" key="4">
    <source>
        <dbReference type="Proteomes" id="UP000002320"/>
    </source>
</evidence>
<dbReference type="PANTHER" id="PTHR12577:SF6">
    <property type="entry name" value="DACHSHUND, ISOFORM B"/>
    <property type="match status" value="1"/>
</dbReference>
<feature type="compositionally biased region" description="Low complexity" evidence="1">
    <location>
        <begin position="30"/>
        <end position="47"/>
    </location>
</feature>
<protein>
    <submittedName>
        <fullName evidence="2">Dachshund</fullName>
    </submittedName>
</protein>
<dbReference type="GO" id="GO:0005667">
    <property type="term" value="C:transcription regulator complex"/>
    <property type="evidence" value="ECO:0007669"/>
    <property type="project" value="TreeGrafter"/>
</dbReference>
<feature type="compositionally biased region" description="Basic and acidic residues" evidence="1">
    <location>
        <begin position="218"/>
        <end position="235"/>
    </location>
</feature>
<evidence type="ECO:0000256" key="1">
    <source>
        <dbReference type="SAM" id="MobiDB-lite"/>
    </source>
</evidence>
<dbReference type="KEGG" id="cqu:CpipJ_CPIJ015752"/>
<dbReference type="EnsemblMetazoa" id="CPIJ015752-RA">
    <property type="protein sequence ID" value="CPIJ015752-PA"/>
    <property type="gene ID" value="CPIJ015752"/>
</dbReference>
<dbReference type="GO" id="GO:0000981">
    <property type="term" value="F:DNA-binding transcription factor activity, RNA polymerase II-specific"/>
    <property type="evidence" value="ECO:0007669"/>
    <property type="project" value="TreeGrafter"/>
</dbReference>
<dbReference type="Proteomes" id="UP000002320">
    <property type="component" value="Unassembled WGS sequence"/>
</dbReference>
<gene>
    <name evidence="3" type="primary">6049489</name>
    <name evidence="2" type="ORF">CpipJ_CPIJ015752</name>
</gene>
<reference evidence="3" key="2">
    <citation type="submission" date="2021-02" db="UniProtKB">
        <authorList>
            <consortium name="EnsemblMetazoa"/>
        </authorList>
    </citation>
    <scope>IDENTIFICATION</scope>
    <source>
        <strain evidence="3">JHB</strain>
    </source>
</reference>
<dbReference type="GO" id="GO:0000978">
    <property type="term" value="F:RNA polymerase II cis-regulatory region sequence-specific DNA binding"/>
    <property type="evidence" value="ECO:0007669"/>
    <property type="project" value="TreeGrafter"/>
</dbReference>
<keyword evidence="4" id="KW-1185">Reference proteome</keyword>
<feature type="region of interest" description="Disordered" evidence="1">
    <location>
        <begin position="409"/>
        <end position="520"/>
    </location>
</feature>
<dbReference type="PANTHER" id="PTHR12577">
    <property type="entry name" value="DACHSHUND"/>
    <property type="match status" value="1"/>
</dbReference>
<dbReference type="GO" id="GO:0005634">
    <property type="term" value="C:nucleus"/>
    <property type="evidence" value="ECO:0007669"/>
    <property type="project" value="TreeGrafter"/>
</dbReference>
<dbReference type="EMBL" id="DS232530">
    <property type="protein sequence ID" value="EDS43047.1"/>
    <property type="molecule type" value="Genomic_DNA"/>
</dbReference>
<feature type="compositionally biased region" description="Polar residues" evidence="1">
    <location>
        <begin position="493"/>
        <end position="505"/>
    </location>
</feature>
<dbReference type="VEuPathDB" id="VectorBase:CQUJHB018140"/>
<feature type="compositionally biased region" description="Polar residues" evidence="1">
    <location>
        <begin position="1"/>
        <end position="11"/>
    </location>
</feature>
<dbReference type="FunCoup" id="B0X9B5">
    <property type="interactions" value="107"/>
</dbReference>
<organism>
    <name type="scientific">Culex quinquefasciatus</name>
    <name type="common">Southern house mosquito</name>
    <name type="synonym">Culex pungens</name>
    <dbReference type="NCBI Taxonomy" id="7176"/>
    <lineage>
        <taxon>Eukaryota</taxon>
        <taxon>Metazoa</taxon>
        <taxon>Ecdysozoa</taxon>
        <taxon>Arthropoda</taxon>
        <taxon>Hexapoda</taxon>
        <taxon>Insecta</taxon>
        <taxon>Pterygota</taxon>
        <taxon>Neoptera</taxon>
        <taxon>Endopterygota</taxon>
        <taxon>Diptera</taxon>
        <taxon>Nematocera</taxon>
        <taxon>Culicoidea</taxon>
        <taxon>Culicidae</taxon>
        <taxon>Culicinae</taxon>
        <taxon>Culicini</taxon>
        <taxon>Culex</taxon>
        <taxon>Culex</taxon>
    </lineage>
</organism>
<dbReference type="eggNOG" id="KOG3915">
    <property type="taxonomic scope" value="Eukaryota"/>
</dbReference>
<dbReference type="HOGENOM" id="CLU_006734_1_0_1"/>
<dbReference type="STRING" id="7176.B0X9B5"/>
<proteinExistence type="predicted"/>
<dbReference type="OrthoDB" id="6436112at2759"/>
<evidence type="ECO:0000313" key="3">
    <source>
        <dbReference type="EnsemblMetazoa" id="CPIJ015752-PA"/>
    </source>
</evidence>
<feature type="compositionally biased region" description="Basic and acidic residues" evidence="1">
    <location>
        <begin position="140"/>
        <end position="154"/>
    </location>
</feature>
<dbReference type="InterPro" id="IPR052417">
    <property type="entry name" value="Dachshund_domain"/>
</dbReference>
<reference evidence="2" key="1">
    <citation type="submission" date="2007-03" db="EMBL/GenBank/DDBJ databases">
        <title>Annotation of Culex pipiens quinquefasciatus.</title>
        <authorList>
            <consortium name="The Broad Institute Genome Sequencing Platform"/>
            <person name="Atkinson P.W."/>
            <person name="Hemingway J."/>
            <person name="Christensen B.M."/>
            <person name="Higgs S."/>
            <person name="Kodira C."/>
            <person name="Hannick L."/>
            <person name="Megy K."/>
            <person name="O'Leary S."/>
            <person name="Pearson M."/>
            <person name="Haas B.J."/>
            <person name="Mauceli E."/>
            <person name="Wortman J.R."/>
            <person name="Lee N.H."/>
            <person name="Guigo R."/>
            <person name="Stanke M."/>
            <person name="Alvarado L."/>
            <person name="Amedeo P."/>
            <person name="Antoine C.H."/>
            <person name="Arensburger P."/>
            <person name="Bidwell S.L."/>
            <person name="Crawford M."/>
            <person name="Camaro F."/>
            <person name="Devon K."/>
            <person name="Engels R."/>
            <person name="Hammond M."/>
            <person name="Howarth C."/>
            <person name="Koehrsen M."/>
            <person name="Lawson D."/>
            <person name="Montgomery P."/>
            <person name="Nene V."/>
            <person name="Nusbaum C."/>
            <person name="Puiu D."/>
            <person name="Romero-Severson J."/>
            <person name="Severson D.W."/>
            <person name="Shumway M."/>
            <person name="Sisk P."/>
            <person name="Stolte C."/>
            <person name="Zeng Q."/>
            <person name="Eisenstadt E."/>
            <person name="Fraser-Liggett C."/>
            <person name="Strausberg R."/>
            <person name="Galagan J."/>
            <person name="Birren B."/>
            <person name="Collins F.H."/>
        </authorList>
    </citation>
    <scope>NUCLEOTIDE SEQUENCE [LARGE SCALE GENOMIC DNA]</scope>
    <source>
        <strain evidence="2">JHB</strain>
    </source>
</reference>
<name>B0X9B5_CULQU</name>
<dbReference type="OMA" id="RDEMHES"/>
<feature type="compositionally biased region" description="Basic and acidic residues" evidence="1">
    <location>
        <begin position="410"/>
        <end position="488"/>
    </location>
</feature>
<sequence length="648" mass="72464">MKARRQQQGQNFFLAPRAQSSRPGRPPKRGPVGLSMPASSHMSHHAAAAAVAASQAAAAQQIKKHRLDNGEFVYENGHLNGEWLDKSPLLANGYNAPPTHLNHIPFMQMNPHPGGGHPLMSPGGCYEDIVKHLERLREERGEERLASLDQKPRDLSSLSAPPPDSPNGASPVLNLSKSGGDQASGGAPSERSNQNSPEPSVHEEDENISEANISDTEDGGHNEKEEDISDCERDISSPVPATVPVSQEMHGNRDQQQQQQQAALNYTSLAAASAAAAVAVGGGVPSAQDPSQVHSSTETLLRNIQGLLKVAADNARQQERQTSYEKAELKMDVIREREVKDSLERQLADEKRLRGLFQKRFKKERRLRVQLKDRLDSERKRRTQLEEIIKASGTPTEALRIIAENISVDQQREKEREREAEREKEREKEREREKHREGKLGREDRNNSDSDRMRTTPDRSRTAEHGGGESREHRDRGERGSSAERFSKEGSPVHSSSRGASQEVSPPQPHHIPEGGKGWNYPGLDIMATGAFWQNYSVCPVDKDFTPPHPVPFVIKRPPEMKNERASVVCYYYYRTRRRHNAPAVHFFCSLPPGGEDRHSRDEMHESLAQELELERKVRQQAAEGEVKGPLQDRSNYYKNSVLYSSAT</sequence>
<dbReference type="AlphaFoldDB" id="B0X9B5"/>
<accession>B0X9B5</accession>